<keyword evidence="3" id="KW-1185">Reference proteome</keyword>
<dbReference type="EMBL" id="VHLG01000004">
    <property type="protein sequence ID" value="TPW31090.1"/>
    <property type="molecule type" value="Genomic_DNA"/>
</dbReference>
<evidence type="ECO:0000313" key="3">
    <source>
        <dbReference type="Proteomes" id="UP000318801"/>
    </source>
</evidence>
<evidence type="ECO:0000313" key="2">
    <source>
        <dbReference type="EMBL" id="TPW31090.1"/>
    </source>
</evidence>
<proteinExistence type="predicted"/>
<dbReference type="AlphaFoldDB" id="A0A506UAZ3"/>
<evidence type="ECO:0000256" key="1">
    <source>
        <dbReference type="SAM" id="MobiDB-lite"/>
    </source>
</evidence>
<sequence length="82" mass="9036">MAEIPWASFTPSQPEMSGQTYSKRIVERKGQINVKAVSFLLIPTQENDGDTHFHVADVAACPDLAMFDGAVKPHRAVLRLQA</sequence>
<organism evidence="2 3">
    <name type="scientific">Martelella alba</name>
    <dbReference type="NCBI Taxonomy" id="2590451"/>
    <lineage>
        <taxon>Bacteria</taxon>
        <taxon>Pseudomonadati</taxon>
        <taxon>Pseudomonadota</taxon>
        <taxon>Alphaproteobacteria</taxon>
        <taxon>Hyphomicrobiales</taxon>
        <taxon>Aurantimonadaceae</taxon>
        <taxon>Martelella</taxon>
    </lineage>
</organism>
<comment type="caution">
    <text evidence="2">The sequence shown here is derived from an EMBL/GenBank/DDBJ whole genome shotgun (WGS) entry which is preliminary data.</text>
</comment>
<feature type="region of interest" description="Disordered" evidence="1">
    <location>
        <begin position="1"/>
        <end position="20"/>
    </location>
</feature>
<dbReference type="Proteomes" id="UP000318801">
    <property type="component" value="Unassembled WGS sequence"/>
</dbReference>
<dbReference type="RefSeq" id="WP_141148961.1">
    <property type="nucleotide sequence ID" value="NZ_VHLG01000004.1"/>
</dbReference>
<feature type="compositionally biased region" description="Polar residues" evidence="1">
    <location>
        <begin position="9"/>
        <end position="20"/>
    </location>
</feature>
<accession>A0A506UAZ3</accession>
<reference evidence="2 3" key="1">
    <citation type="submission" date="2019-06" db="EMBL/GenBank/DDBJ databases">
        <authorList>
            <person name="Li M."/>
        </authorList>
    </citation>
    <scope>NUCLEOTIDE SEQUENCE [LARGE SCALE GENOMIC DNA]</scope>
    <source>
        <strain evidence="2 3">BGMRC2036</strain>
    </source>
</reference>
<name>A0A506UAZ3_9HYPH</name>
<protein>
    <submittedName>
        <fullName evidence="2">Uncharacterized protein</fullName>
    </submittedName>
</protein>
<gene>
    <name evidence="2" type="ORF">FJU08_10585</name>
</gene>